<evidence type="ECO:0000313" key="3">
    <source>
        <dbReference type="Proteomes" id="UP000003684"/>
    </source>
</evidence>
<sequence>MIRKRYKEIGIAKLQDILISYKSQVQHSQLLFTGIMLAMFIALLGGLGQAIINWLRQLLIVNTLPKVQPAEALNMLTTDEMKNVLLIEGLIIIAFIFILILGIVFFIDKIKTKQMKVLILEDILKKNAK</sequence>
<feature type="transmembrane region" description="Helical" evidence="1">
    <location>
        <begin position="30"/>
        <end position="52"/>
    </location>
</feature>
<protein>
    <recommendedName>
        <fullName evidence="4">ABC3 transporter permease protein domain-containing protein</fullName>
    </recommendedName>
</protein>
<evidence type="ECO:0008006" key="4">
    <source>
        <dbReference type="Google" id="ProtNLM"/>
    </source>
</evidence>
<proteinExistence type="predicted"/>
<comment type="caution">
    <text evidence="2">The sequence shown here is derived from an EMBL/GenBank/DDBJ whole genome shotgun (WGS) entry which is preliminary data.</text>
</comment>
<dbReference type="EMBL" id="ADFT01000016">
    <property type="protein sequence ID" value="EFB62548.1"/>
    <property type="molecule type" value="Genomic_DNA"/>
</dbReference>
<gene>
    <name evidence="2" type="ORF">HMPREF9209_0109</name>
</gene>
<reference evidence="2 3" key="1">
    <citation type="submission" date="2009-12" db="EMBL/GenBank/DDBJ databases">
        <title>Genome Sequence of Lactobacillus gasseri 224-1.</title>
        <authorList>
            <person name="Durkin A.S."/>
            <person name="Madupu R."/>
            <person name="Torralba M."/>
            <person name="Methe B."/>
            <person name="Sutton G."/>
            <person name="Strausberg R.L."/>
            <person name="Nelson K.E."/>
        </authorList>
    </citation>
    <scope>NUCLEOTIDE SEQUENCE [LARGE SCALE GENOMIC DNA]</scope>
    <source>
        <strain evidence="2 3">224-1</strain>
    </source>
</reference>
<evidence type="ECO:0000313" key="2">
    <source>
        <dbReference type="EMBL" id="EFB62548.1"/>
    </source>
</evidence>
<accession>D1YJ27</accession>
<feature type="transmembrane region" description="Helical" evidence="1">
    <location>
        <begin position="84"/>
        <end position="107"/>
    </location>
</feature>
<dbReference type="AlphaFoldDB" id="D1YJ27"/>
<evidence type="ECO:0000256" key="1">
    <source>
        <dbReference type="SAM" id="Phobius"/>
    </source>
</evidence>
<name>D1YJ27_LACGS</name>
<dbReference type="Proteomes" id="UP000003684">
    <property type="component" value="Unassembled WGS sequence"/>
</dbReference>
<keyword evidence="1" id="KW-1133">Transmembrane helix</keyword>
<keyword evidence="1" id="KW-0812">Transmembrane</keyword>
<keyword evidence="1" id="KW-0472">Membrane</keyword>
<organism evidence="2 3">
    <name type="scientific">Lactobacillus gasseri 224-1</name>
    <dbReference type="NCBI Taxonomy" id="679196"/>
    <lineage>
        <taxon>Bacteria</taxon>
        <taxon>Bacillati</taxon>
        <taxon>Bacillota</taxon>
        <taxon>Bacilli</taxon>
        <taxon>Lactobacillales</taxon>
        <taxon>Lactobacillaceae</taxon>
        <taxon>Lactobacillus</taxon>
    </lineage>
</organism>